<evidence type="ECO:0000256" key="3">
    <source>
        <dbReference type="ARBA" id="ARBA00022989"/>
    </source>
</evidence>
<dbReference type="InterPro" id="IPR018045">
    <property type="entry name" value="S04_transporter_CS"/>
</dbReference>
<dbReference type="OrthoDB" id="288203at2759"/>
<dbReference type="EMBL" id="UZAN01041858">
    <property type="protein sequence ID" value="VDP74305.1"/>
    <property type="molecule type" value="Genomic_DNA"/>
</dbReference>
<protein>
    <submittedName>
        <fullName evidence="9">Sulfate_transp domain-containing protein</fullName>
    </submittedName>
</protein>
<feature type="transmembrane region" description="Helical" evidence="5">
    <location>
        <begin position="344"/>
        <end position="361"/>
    </location>
</feature>
<evidence type="ECO:0000313" key="8">
    <source>
        <dbReference type="Proteomes" id="UP000272942"/>
    </source>
</evidence>
<evidence type="ECO:0000256" key="4">
    <source>
        <dbReference type="ARBA" id="ARBA00023136"/>
    </source>
</evidence>
<accession>A0A183ADH9</accession>
<evidence type="ECO:0000256" key="2">
    <source>
        <dbReference type="ARBA" id="ARBA00022692"/>
    </source>
</evidence>
<evidence type="ECO:0000313" key="9">
    <source>
        <dbReference type="WBParaSite" id="ECPE_0000502601-mRNA-1"/>
    </source>
</evidence>
<evidence type="ECO:0000259" key="6">
    <source>
        <dbReference type="Pfam" id="PF00916"/>
    </source>
</evidence>
<feature type="transmembrane region" description="Helical" evidence="5">
    <location>
        <begin position="143"/>
        <end position="169"/>
    </location>
</feature>
<dbReference type="InterPro" id="IPR001902">
    <property type="entry name" value="SLC26A/SulP_fam"/>
</dbReference>
<keyword evidence="2 5" id="KW-0812">Transmembrane</keyword>
<feature type="domain" description="SLC26A/SulP transporter" evidence="6">
    <location>
        <begin position="123"/>
        <end position="358"/>
    </location>
</feature>
<name>A0A183ADH9_9TREM</name>
<feature type="transmembrane region" description="Helical" evidence="5">
    <location>
        <begin position="313"/>
        <end position="332"/>
    </location>
</feature>
<sequence length="373" mass="41250">MSRSFEVIRNAQQDQPDYPLHIDRSVLTQQRLNEWLGRGDSPKPPSALAQLRKAARQTARFFAPDCLKSKFSRKRADEYPADHSSDDQSKQVRKQSARVFATWLVSFFPFIATLRKYDVKNSFVNDLIAGITVGIMHVPQGMAYAMLATLPPVIGLYTSFFPALVYFFFGTSRHISMGTIAVVSLLTGEFLDKMVPSQLDLRASASSADLNHSFLMASNDSLDPTALRVRYATALTMTVGISQFAMGIFRMGSVIRYLSGPMTSGFTVGVATHVLTSQVTTLLGVKIPKPVGLFTVPRTYYEVIRAIRTANPVTIGLSACCILIIAVFKVWINPPVTRRIRVPIPIDLIIVSSLFCCSVYIPPPPLSMNSSTR</sequence>
<keyword evidence="3 5" id="KW-1133">Transmembrane helix</keyword>
<dbReference type="GO" id="GO:0016020">
    <property type="term" value="C:membrane"/>
    <property type="evidence" value="ECO:0007669"/>
    <property type="project" value="UniProtKB-SubCell"/>
</dbReference>
<keyword evidence="4 5" id="KW-0472">Membrane</keyword>
<reference evidence="7 8" key="2">
    <citation type="submission" date="2018-11" db="EMBL/GenBank/DDBJ databases">
        <authorList>
            <consortium name="Pathogen Informatics"/>
        </authorList>
    </citation>
    <scope>NUCLEOTIDE SEQUENCE [LARGE SCALE GENOMIC DNA]</scope>
    <source>
        <strain evidence="7 8">Egypt</strain>
    </source>
</reference>
<proteinExistence type="predicted"/>
<dbReference type="PROSITE" id="PS01130">
    <property type="entry name" value="SLC26A"/>
    <property type="match status" value="1"/>
</dbReference>
<keyword evidence="8" id="KW-1185">Reference proteome</keyword>
<gene>
    <name evidence="7" type="ORF">ECPE_LOCUS5014</name>
</gene>
<dbReference type="AlphaFoldDB" id="A0A183ADH9"/>
<dbReference type="WBParaSite" id="ECPE_0000502601-mRNA-1">
    <property type="protein sequence ID" value="ECPE_0000502601-mRNA-1"/>
    <property type="gene ID" value="ECPE_0000502601"/>
</dbReference>
<dbReference type="Pfam" id="PF00916">
    <property type="entry name" value="Sulfate_transp"/>
    <property type="match status" value="1"/>
</dbReference>
<comment type="subcellular location">
    <subcellularLocation>
        <location evidence="1">Membrane</location>
        <topology evidence="1">Multi-pass membrane protein</topology>
    </subcellularLocation>
</comment>
<evidence type="ECO:0000256" key="1">
    <source>
        <dbReference type="ARBA" id="ARBA00004141"/>
    </source>
</evidence>
<reference evidence="9" key="1">
    <citation type="submission" date="2016-06" db="UniProtKB">
        <authorList>
            <consortium name="WormBaseParasite"/>
        </authorList>
    </citation>
    <scope>IDENTIFICATION</scope>
</reference>
<dbReference type="Proteomes" id="UP000272942">
    <property type="component" value="Unassembled WGS sequence"/>
</dbReference>
<dbReference type="PANTHER" id="PTHR11814">
    <property type="entry name" value="SULFATE TRANSPORTER"/>
    <property type="match status" value="1"/>
</dbReference>
<dbReference type="InterPro" id="IPR011547">
    <property type="entry name" value="SLC26A/SulP_dom"/>
</dbReference>
<organism evidence="9">
    <name type="scientific">Echinostoma caproni</name>
    <dbReference type="NCBI Taxonomy" id="27848"/>
    <lineage>
        <taxon>Eukaryota</taxon>
        <taxon>Metazoa</taxon>
        <taxon>Spiralia</taxon>
        <taxon>Lophotrochozoa</taxon>
        <taxon>Platyhelminthes</taxon>
        <taxon>Trematoda</taxon>
        <taxon>Digenea</taxon>
        <taxon>Plagiorchiida</taxon>
        <taxon>Echinostomata</taxon>
        <taxon>Echinostomatoidea</taxon>
        <taxon>Echinostomatidae</taxon>
        <taxon>Echinostoma</taxon>
    </lineage>
</organism>
<feature type="transmembrane region" description="Helical" evidence="5">
    <location>
        <begin position="99"/>
        <end position="117"/>
    </location>
</feature>
<dbReference type="GO" id="GO:0008271">
    <property type="term" value="F:secondary active sulfate transmembrane transporter activity"/>
    <property type="evidence" value="ECO:0007669"/>
    <property type="project" value="InterPro"/>
</dbReference>
<evidence type="ECO:0000313" key="7">
    <source>
        <dbReference type="EMBL" id="VDP74305.1"/>
    </source>
</evidence>
<evidence type="ECO:0000256" key="5">
    <source>
        <dbReference type="SAM" id="Phobius"/>
    </source>
</evidence>